<evidence type="ECO:0000256" key="1">
    <source>
        <dbReference type="SAM" id="Phobius"/>
    </source>
</evidence>
<organism evidence="2 3">
    <name type="scientific">Phragmitibacter flavus</name>
    <dbReference type="NCBI Taxonomy" id="2576071"/>
    <lineage>
        <taxon>Bacteria</taxon>
        <taxon>Pseudomonadati</taxon>
        <taxon>Verrucomicrobiota</taxon>
        <taxon>Verrucomicrobiia</taxon>
        <taxon>Verrucomicrobiales</taxon>
        <taxon>Verrucomicrobiaceae</taxon>
        <taxon>Phragmitibacter</taxon>
    </lineage>
</organism>
<sequence>MNPFSHHPSPRRQGIALVMVLVAIAVISMLVLAFLANARTEHRSASAFSDIASARTLAELPVNIAIGQIRRATEQNGLEKTWASQPGLIRVFGTEPDAQNSGPRSKTTALYKLYSDETMVVAPASASATADGMNINVVRNALDSDANDLADWQNVPGMYVDINEPAPVIQEGSNKVQTVFPISDPRGTFSRDNGRPVDGFQFDDNAVPGTESPSSVEDISARLPMPVKWLYVLADGQVLPPTGGNATTGLSFGGDGAAVPSEANPIVGRIAFWTDDESTKININTATEGTGWDVPRAYTATTVKFARRQAAQNEYSRYPGHPAQTSLSPVFQAFGEKLVAEPSMSDDELATVLERYHRISPRVPWGGSMGGTQPTAAAVVADKEDRLYTTLDEMLFNRDRDDQDPALTQQDIATSRFFLTTHSRAPELNLFNQPRMMLWPISADPVDRNAKDKLLSFVGTGGGKPWYFSRLQNFKTVDNAGSAQRIRGDLDLDNSTGASSALARNRELYEDHLIPLTGGNGGSSAHDIPGFGSNFAEKYTPLRRDQILTQIFDFMRWSVNSYSTGLAPKYTYTPPRAGDRRGESSAVPLIPGNDTKGFGRFPTITEAAIVFMATSKHPVTDATTQMQAFIALEPFIPVTGAPSAAPNVRYRISGLNTFTAAGRPMLFPAAATILCNTAGGYLDSAGSTAFNGFGQQFRMANRDSGDQKAREMTRGKERDGFPFCSSFLTVSNLTEFAFSGGTITIEVLTGFAASGSEELVQKIELNFPAATLKVPQMRGADAATYNTLAKRIDGSAGNFVNTLVRDGDVTRSVEVDVNGPSRGDLRLLCAMSDVPANWFTSHPRYPDTSVERLHFLRVDSQMVNGQFGPSDSATGPLGVDRGGRVSTVNTAGTLVNGIWYARDSIPAVVRGQNGALNRNNRPGDFDNGIGRMADGPYINKADENNINSNTSAVDGDLGYFSRHSFGTENGISFSPNRQIASAVAFGSLPSGIFGSQAANAHQPWQTLLFSPIPAARSTPADQEPDENDHEGFKGPRDHLWLDLFWMPVVEPYAISESFATGGKINMNYQLMPFRHIERSTGLHAVLKPTLLSAISPNSVGGTTPAGHTNVGGKNYKEGTSHQYELHYQVNRSETLKAFSRRFNSGDVFRSASEICEIFLVPQRIAGATYNTDASAPPTSYDDMVTWWNGSLNNVDAFEPTGDNSREAPYNQLYPRLTTKSNTFTVHFRVQTLKKARSTPQDRWLEDEDMVRSEHRGSATLERYLDPNDPELTVLASNPPDPTQSWDQYYRFRIINRKTFSP</sequence>
<comment type="caution">
    <text evidence="2">The sequence shown here is derived from an EMBL/GenBank/DDBJ whole genome shotgun (WGS) entry which is preliminary data.</text>
</comment>
<accession>A0A5R8KK75</accession>
<evidence type="ECO:0000313" key="2">
    <source>
        <dbReference type="EMBL" id="TLD72641.1"/>
    </source>
</evidence>
<dbReference type="RefSeq" id="WP_138084264.1">
    <property type="nucleotide sequence ID" value="NZ_VAUV01000001.1"/>
</dbReference>
<dbReference type="EMBL" id="VAUV01000001">
    <property type="protein sequence ID" value="TLD72641.1"/>
    <property type="molecule type" value="Genomic_DNA"/>
</dbReference>
<dbReference type="Proteomes" id="UP000306196">
    <property type="component" value="Unassembled WGS sequence"/>
</dbReference>
<dbReference type="OrthoDB" id="173914at2"/>
<protein>
    <submittedName>
        <fullName evidence="2">Verru_Chthon cassette protein A</fullName>
    </submittedName>
</protein>
<evidence type="ECO:0000313" key="3">
    <source>
        <dbReference type="Proteomes" id="UP000306196"/>
    </source>
</evidence>
<keyword evidence="1" id="KW-0812">Transmembrane</keyword>
<name>A0A5R8KK75_9BACT</name>
<proteinExistence type="predicted"/>
<keyword evidence="1" id="KW-0472">Membrane</keyword>
<feature type="transmembrane region" description="Helical" evidence="1">
    <location>
        <begin position="15"/>
        <end position="36"/>
    </location>
</feature>
<keyword evidence="1" id="KW-1133">Transmembrane helix</keyword>
<dbReference type="InterPro" id="IPR019840">
    <property type="entry name" value="Verru/Chthon_A"/>
</dbReference>
<gene>
    <name evidence="2" type="primary">vccA</name>
    <name evidence="2" type="ORF">FEM03_00765</name>
</gene>
<reference evidence="2 3" key="1">
    <citation type="submission" date="2019-05" db="EMBL/GenBank/DDBJ databases">
        <title>Verrucobacter flavum gen. nov., sp. nov. a new member of the family Verrucomicrobiaceae.</title>
        <authorList>
            <person name="Szuroczki S."/>
            <person name="Abbaszade G."/>
            <person name="Szabo A."/>
            <person name="Felfoldi T."/>
            <person name="Schumann P."/>
            <person name="Boka K."/>
            <person name="Keki Z."/>
            <person name="Toumi M."/>
            <person name="Toth E."/>
        </authorList>
    </citation>
    <scope>NUCLEOTIDE SEQUENCE [LARGE SCALE GENOMIC DNA]</scope>
    <source>
        <strain evidence="2 3">MG-N-17</strain>
    </source>
</reference>
<dbReference type="NCBIfam" id="TIGR02600">
    <property type="entry name" value="Verru_Chthon_A"/>
    <property type="match status" value="1"/>
</dbReference>
<keyword evidence="3" id="KW-1185">Reference proteome</keyword>